<proteinExistence type="predicted"/>
<comment type="caution">
    <text evidence="1">The sequence shown here is derived from an EMBL/GenBank/DDBJ whole genome shotgun (WGS) entry which is preliminary data.</text>
</comment>
<dbReference type="Proteomes" id="UP000237347">
    <property type="component" value="Unassembled WGS sequence"/>
</dbReference>
<accession>A0AAW0JT93</accession>
<reference evidence="1 2" key="1">
    <citation type="journal article" date="2018" name="Sci. Data">
        <title>The draft genome sequence of cork oak.</title>
        <authorList>
            <person name="Ramos A.M."/>
            <person name="Usie A."/>
            <person name="Barbosa P."/>
            <person name="Barros P.M."/>
            <person name="Capote T."/>
            <person name="Chaves I."/>
            <person name="Simoes F."/>
            <person name="Abreu I."/>
            <person name="Carrasquinho I."/>
            <person name="Faro C."/>
            <person name="Guimaraes J.B."/>
            <person name="Mendonca D."/>
            <person name="Nobrega F."/>
            <person name="Rodrigues L."/>
            <person name="Saibo N.J.M."/>
            <person name="Varela M.C."/>
            <person name="Egas C."/>
            <person name="Matos J."/>
            <person name="Miguel C.M."/>
            <person name="Oliveira M.M."/>
            <person name="Ricardo C.P."/>
            <person name="Goncalves S."/>
        </authorList>
    </citation>
    <scope>NUCLEOTIDE SEQUENCE [LARGE SCALE GENOMIC DNA]</scope>
    <source>
        <strain evidence="2">cv. HL8</strain>
    </source>
</reference>
<dbReference type="AlphaFoldDB" id="A0AAW0JT93"/>
<keyword evidence="2" id="KW-1185">Reference proteome</keyword>
<name>A0AAW0JT93_QUESU</name>
<organism evidence="1 2">
    <name type="scientific">Quercus suber</name>
    <name type="common">Cork oak</name>
    <dbReference type="NCBI Taxonomy" id="58331"/>
    <lineage>
        <taxon>Eukaryota</taxon>
        <taxon>Viridiplantae</taxon>
        <taxon>Streptophyta</taxon>
        <taxon>Embryophyta</taxon>
        <taxon>Tracheophyta</taxon>
        <taxon>Spermatophyta</taxon>
        <taxon>Magnoliopsida</taxon>
        <taxon>eudicotyledons</taxon>
        <taxon>Gunneridae</taxon>
        <taxon>Pentapetalae</taxon>
        <taxon>rosids</taxon>
        <taxon>fabids</taxon>
        <taxon>Fagales</taxon>
        <taxon>Fagaceae</taxon>
        <taxon>Quercus</taxon>
    </lineage>
</organism>
<dbReference type="PANTHER" id="PTHR47090">
    <property type="entry name" value="PROTEIN EDS1-RELATED"/>
    <property type="match status" value="1"/>
</dbReference>
<dbReference type="EMBL" id="PKMF04000465">
    <property type="protein sequence ID" value="KAK7830238.1"/>
    <property type="molecule type" value="Genomic_DNA"/>
</dbReference>
<evidence type="ECO:0000313" key="2">
    <source>
        <dbReference type="Proteomes" id="UP000237347"/>
    </source>
</evidence>
<dbReference type="PANTHER" id="PTHR47090:SF2">
    <property type="entry name" value="PROTEIN EDS1-RELATED"/>
    <property type="match status" value="1"/>
</dbReference>
<sequence length="230" mass="25630">MAILNLGENIKINPEIVNKACSLAVGAHNSVDEPYILQNIRGSPDLVIFGFPGNWSVNDWYAGESFGETKINLELFPSLRSIGIDEHAKVNKAFLQRFDNKVLTNSDFKNKNSYLVAVGLNLSPGERLKERGVETYVAKLDTEIRDFQSFKELLVTCTLKLEELGIFCKHGDFPPLHKGGFLQKHVYPTSAFDPYLYLSSSKTSSLIVVKPSAAILMRSSSTLAQKHDLH</sequence>
<protein>
    <submittedName>
        <fullName evidence="1">Uncharacterized protein</fullName>
    </submittedName>
</protein>
<gene>
    <name evidence="1" type="ORF">CFP56_028393</name>
</gene>
<dbReference type="InterPro" id="IPR044214">
    <property type="entry name" value="EDS1-like"/>
</dbReference>
<evidence type="ECO:0000313" key="1">
    <source>
        <dbReference type="EMBL" id="KAK7830238.1"/>
    </source>
</evidence>
<dbReference type="GO" id="GO:0006952">
    <property type="term" value="P:defense response"/>
    <property type="evidence" value="ECO:0007669"/>
    <property type="project" value="InterPro"/>
</dbReference>